<dbReference type="GO" id="GO:0005524">
    <property type="term" value="F:ATP binding"/>
    <property type="evidence" value="ECO:0007669"/>
    <property type="project" value="UniProtKB-KW"/>
</dbReference>
<dbReference type="SUPFAM" id="SSF56024">
    <property type="entry name" value="Phospholipase D/nuclease"/>
    <property type="match status" value="2"/>
</dbReference>
<dbReference type="GO" id="GO:0032049">
    <property type="term" value="P:cardiolipin biosynthetic process"/>
    <property type="evidence" value="ECO:0000318"/>
    <property type="project" value="GO_Central"/>
</dbReference>
<proteinExistence type="inferred from homology"/>
<dbReference type="GO" id="GO:0008444">
    <property type="term" value="F:CDP-diacylglycerol-glycerol-3-phosphate 3-phosphatidyltransferase activity"/>
    <property type="evidence" value="ECO:0000318"/>
    <property type="project" value="GO_Central"/>
</dbReference>
<keyword evidence="6 10" id="KW-0443">Lipid metabolism</keyword>
<evidence type="ECO:0000256" key="2">
    <source>
        <dbReference type="ARBA" id="ARBA00010682"/>
    </source>
</evidence>
<reference evidence="13" key="3">
    <citation type="submission" date="2020-12" db="UniProtKB">
        <authorList>
            <consortium name="EnsemblPlants"/>
        </authorList>
    </citation>
    <scope>IDENTIFICATION</scope>
</reference>
<name>A0A2K1JG21_PHYPA</name>
<dbReference type="STRING" id="3218.A0A2K1JG21"/>
<evidence type="ECO:0000256" key="5">
    <source>
        <dbReference type="ARBA" id="ARBA00022737"/>
    </source>
</evidence>
<dbReference type="EMBL" id="ABEU02000014">
    <property type="protein sequence ID" value="PNR40481.1"/>
    <property type="molecule type" value="Genomic_DNA"/>
</dbReference>
<dbReference type="InterPro" id="IPR001736">
    <property type="entry name" value="PLipase_D/transphosphatidylase"/>
</dbReference>
<evidence type="ECO:0000256" key="3">
    <source>
        <dbReference type="ARBA" id="ARBA00022516"/>
    </source>
</evidence>
<dbReference type="EC" id="2.7.8.5" evidence="10"/>
<feature type="domain" description="PLD phosphodiesterase" evidence="11">
    <location>
        <begin position="220"/>
        <end position="246"/>
    </location>
</feature>
<reference evidence="12 14" key="1">
    <citation type="journal article" date="2008" name="Science">
        <title>The Physcomitrella genome reveals evolutionary insights into the conquest of land by plants.</title>
        <authorList>
            <person name="Rensing S."/>
            <person name="Lang D."/>
            <person name="Zimmer A."/>
            <person name="Terry A."/>
            <person name="Salamov A."/>
            <person name="Shapiro H."/>
            <person name="Nishiyama T."/>
            <person name="Perroud P.-F."/>
            <person name="Lindquist E."/>
            <person name="Kamisugi Y."/>
            <person name="Tanahashi T."/>
            <person name="Sakakibara K."/>
            <person name="Fujita T."/>
            <person name="Oishi K."/>
            <person name="Shin-I T."/>
            <person name="Kuroki Y."/>
            <person name="Toyoda A."/>
            <person name="Suzuki Y."/>
            <person name="Hashimoto A."/>
            <person name="Yamaguchi K."/>
            <person name="Sugano A."/>
            <person name="Kohara Y."/>
            <person name="Fujiyama A."/>
            <person name="Anterola A."/>
            <person name="Aoki S."/>
            <person name="Ashton N."/>
            <person name="Barbazuk W.B."/>
            <person name="Barker E."/>
            <person name="Bennetzen J."/>
            <person name="Bezanilla M."/>
            <person name="Blankenship R."/>
            <person name="Cho S.H."/>
            <person name="Dutcher S."/>
            <person name="Estelle M."/>
            <person name="Fawcett J.A."/>
            <person name="Gundlach H."/>
            <person name="Hanada K."/>
            <person name="Heyl A."/>
            <person name="Hicks K.A."/>
            <person name="Hugh J."/>
            <person name="Lohr M."/>
            <person name="Mayer K."/>
            <person name="Melkozernov A."/>
            <person name="Murata T."/>
            <person name="Nelson D."/>
            <person name="Pils B."/>
            <person name="Prigge M."/>
            <person name="Reiss B."/>
            <person name="Renner T."/>
            <person name="Rombauts S."/>
            <person name="Rushton P."/>
            <person name="Sanderfoot A."/>
            <person name="Schween G."/>
            <person name="Shiu S.-H."/>
            <person name="Stueber K."/>
            <person name="Theodoulou F.L."/>
            <person name="Tu H."/>
            <person name="Van de Peer Y."/>
            <person name="Verrier P.J."/>
            <person name="Waters E."/>
            <person name="Wood A."/>
            <person name="Yang L."/>
            <person name="Cove D."/>
            <person name="Cuming A."/>
            <person name="Hasebe M."/>
            <person name="Lucas S."/>
            <person name="Mishler D.B."/>
            <person name="Reski R."/>
            <person name="Grigoriev I."/>
            <person name="Quatrano R.S."/>
            <person name="Boore J.L."/>
        </authorList>
    </citation>
    <scope>NUCLEOTIDE SEQUENCE [LARGE SCALE GENOMIC DNA]</scope>
    <source>
        <strain evidence="13 14">cv. Gransden 2004</strain>
    </source>
</reference>
<dbReference type="PaxDb" id="3218-PP1S255_23V6.1"/>
<keyword evidence="10" id="KW-0067">ATP-binding</keyword>
<evidence type="ECO:0000313" key="13">
    <source>
        <dbReference type="EnsemblPlants" id="Pp3c14_1880V3.1"/>
    </source>
</evidence>
<sequence>MKRMMMTIGVVRACERALGRYGARLGNRQRTWRSAAVELSGTLVMPVRHFETGSTTGSVMQETETEVLKSLVGGMMNHARGFPIKGDGVEILGSPSQFYNALLQGVRDAQFRVVIASLYIGTGSLEQELLDAIADSLARKPSLQVTILCDALRTTRPFKESEKYPSSAAMLSNILSSDRVAWRKSTSRDRPKEPLRIGLYQTPMLSKMVKMVLPVRVQEVLGVCHLKAFIFDDNIIMTGANMSTSYFTVRQDRYLCFPNCKNLASYLCSLINTVALHSYNLDESGQLQPRFAHLNPVTESELFATEFSDAVKELTMPSLRTETLEGVDTWVFPTVQMGPFGIRQDEEALLWLLKQLPGGSDIHLSSPYFNLTPEYEDALLKAALEKNVTVLTSSPKANGFYGSSGVSGWIPLAYSLLEQDLHNRAMSIYDKEMNIMSIRNPKGLMIYEYERAGWTFHAKGLWCNLPGAEDGPSVSLVGSSNLGYRSRDRDLEAQVYLFTLAPRLQQQLERERDELFVDASRVTSSIFQGPDRQGGFFASLALRFMKPWL</sequence>
<protein>
    <recommendedName>
        <fullName evidence="10">CDP-diacylglycerol--glycerol-3-phosphate 3-phosphatidyltransferase</fullName>
        <ecNumber evidence="10">2.7.8.5</ecNumber>
    </recommendedName>
</protein>
<gene>
    <name evidence="12" type="ORF">PHYPA_017883</name>
</gene>
<dbReference type="CDD" id="cd09137">
    <property type="entry name" value="PLDc_PGS1_euk_2"/>
    <property type="match status" value="1"/>
</dbReference>
<dbReference type="PANTHER" id="PTHR12586:SF1">
    <property type="entry name" value="CDP-DIACYLGLYCEROL--GLYCEROL-3-PHOSPHATE 3-PHOSPHATIDYLTRANSFERASE, MITOCHONDRIAL"/>
    <property type="match status" value="1"/>
</dbReference>
<evidence type="ECO:0000256" key="6">
    <source>
        <dbReference type="ARBA" id="ARBA00023098"/>
    </source>
</evidence>
<accession>A0A2K1JG21</accession>
<evidence type="ECO:0000313" key="12">
    <source>
        <dbReference type="EMBL" id="PNR40481.1"/>
    </source>
</evidence>
<comment type="function">
    <text evidence="10">Functions in the biosynthesis of the anionic phospholipids phosphatidylglycerol and cardiolipin.</text>
</comment>
<keyword evidence="4 10" id="KW-0808">Transferase</keyword>
<evidence type="ECO:0000256" key="7">
    <source>
        <dbReference type="ARBA" id="ARBA00023209"/>
    </source>
</evidence>
<comment type="similarity">
    <text evidence="2 10">Belongs to the CDP-alcohol phosphatidyltransferase class-II family.</text>
</comment>
<keyword evidence="3 10" id="KW-0444">Lipid biosynthesis</keyword>
<dbReference type="CDD" id="cd09135">
    <property type="entry name" value="PLDc_PGS1_euk_1"/>
    <property type="match status" value="1"/>
</dbReference>
<dbReference type="PROSITE" id="PS50035">
    <property type="entry name" value="PLD"/>
    <property type="match status" value="1"/>
</dbReference>
<dbReference type="InParanoid" id="A0A2K1JG21"/>
<keyword evidence="14" id="KW-1185">Reference proteome</keyword>
<evidence type="ECO:0000256" key="10">
    <source>
        <dbReference type="RuleBase" id="RU365024"/>
    </source>
</evidence>
<dbReference type="GO" id="GO:0005739">
    <property type="term" value="C:mitochondrion"/>
    <property type="evidence" value="ECO:0000318"/>
    <property type="project" value="GO_Central"/>
</dbReference>
<dbReference type="Gramene" id="Pp3c14_1880V3.2">
    <property type="protein sequence ID" value="Pp3c14_1880V3.2"/>
    <property type="gene ID" value="Pp3c14_1880"/>
</dbReference>
<evidence type="ECO:0000256" key="9">
    <source>
        <dbReference type="ARBA" id="ARBA00048586"/>
    </source>
</evidence>
<dbReference type="EnsemblPlants" id="Pp3c14_1880V3.1">
    <property type="protein sequence ID" value="Pp3c14_1880V3.1"/>
    <property type="gene ID" value="Pp3c14_1880"/>
</dbReference>
<evidence type="ECO:0000313" key="14">
    <source>
        <dbReference type="Proteomes" id="UP000006727"/>
    </source>
</evidence>
<keyword evidence="7 10" id="KW-0594">Phospholipid biosynthesis</keyword>
<dbReference type="UniPathway" id="UPA00084">
    <property type="reaction ID" value="UER00503"/>
</dbReference>
<evidence type="ECO:0000256" key="1">
    <source>
        <dbReference type="ARBA" id="ARBA00005042"/>
    </source>
</evidence>
<dbReference type="AlphaFoldDB" id="A0A2K1JG21"/>
<dbReference type="InterPro" id="IPR016270">
    <property type="entry name" value="PGS1"/>
</dbReference>
<reference evidence="12 14" key="2">
    <citation type="journal article" date="2018" name="Plant J.">
        <title>The Physcomitrella patens chromosome-scale assembly reveals moss genome structure and evolution.</title>
        <authorList>
            <person name="Lang D."/>
            <person name="Ullrich K.K."/>
            <person name="Murat F."/>
            <person name="Fuchs J."/>
            <person name="Jenkins J."/>
            <person name="Haas F.B."/>
            <person name="Piednoel M."/>
            <person name="Gundlach H."/>
            <person name="Van Bel M."/>
            <person name="Meyberg R."/>
            <person name="Vives C."/>
            <person name="Morata J."/>
            <person name="Symeonidi A."/>
            <person name="Hiss M."/>
            <person name="Muchero W."/>
            <person name="Kamisugi Y."/>
            <person name="Saleh O."/>
            <person name="Blanc G."/>
            <person name="Decker E.L."/>
            <person name="van Gessel N."/>
            <person name="Grimwood J."/>
            <person name="Hayes R.D."/>
            <person name="Graham S.W."/>
            <person name="Gunter L.E."/>
            <person name="McDaniel S.F."/>
            <person name="Hoernstein S.N.W."/>
            <person name="Larsson A."/>
            <person name="Li F.W."/>
            <person name="Perroud P.F."/>
            <person name="Phillips J."/>
            <person name="Ranjan P."/>
            <person name="Rokshar D.S."/>
            <person name="Rothfels C.J."/>
            <person name="Schneider L."/>
            <person name="Shu S."/>
            <person name="Stevenson D.W."/>
            <person name="Thummler F."/>
            <person name="Tillich M."/>
            <person name="Villarreal Aguilar J.C."/>
            <person name="Widiez T."/>
            <person name="Wong G.K."/>
            <person name="Wymore A."/>
            <person name="Zhang Y."/>
            <person name="Zimmer A.D."/>
            <person name="Quatrano R.S."/>
            <person name="Mayer K.F.X."/>
            <person name="Goodstein D."/>
            <person name="Casacuberta J.M."/>
            <person name="Vandepoele K."/>
            <person name="Reski R."/>
            <person name="Cuming A.C."/>
            <person name="Tuskan G.A."/>
            <person name="Maumus F."/>
            <person name="Salse J."/>
            <person name="Schmutz J."/>
            <person name="Rensing S.A."/>
        </authorList>
    </citation>
    <scope>NUCLEOTIDE SEQUENCE [LARGE SCALE GENOMIC DNA]</scope>
    <source>
        <strain evidence="13 14">cv. Gransden 2004</strain>
    </source>
</reference>
<dbReference type="Gramene" id="Pp3c14_1880V3.1">
    <property type="protein sequence ID" value="Pp3c14_1880V3.1"/>
    <property type="gene ID" value="Pp3c14_1880"/>
</dbReference>
<evidence type="ECO:0000256" key="8">
    <source>
        <dbReference type="ARBA" id="ARBA00023264"/>
    </source>
</evidence>
<evidence type="ECO:0000256" key="4">
    <source>
        <dbReference type="ARBA" id="ARBA00022679"/>
    </source>
</evidence>
<dbReference type="Gene3D" id="3.30.870.10">
    <property type="entry name" value="Endonuclease Chain A"/>
    <property type="match status" value="2"/>
</dbReference>
<keyword evidence="8 10" id="KW-1208">Phospholipid metabolism</keyword>
<comment type="pathway">
    <text evidence="1 10">Phospholipid metabolism; phosphatidylglycerol biosynthesis; phosphatidylglycerol from CDP-diacylglycerol: step 1/2.</text>
</comment>
<comment type="subcellular location">
    <subcellularLocation>
        <location evidence="10">Mitochondrion</location>
    </subcellularLocation>
</comment>
<dbReference type="EnsemblPlants" id="Pp3c14_1880V3.2">
    <property type="protein sequence ID" value="Pp3c14_1880V3.2"/>
    <property type="gene ID" value="Pp3c14_1880"/>
</dbReference>
<dbReference type="Proteomes" id="UP000006727">
    <property type="component" value="Chromosome 14"/>
</dbReference>
<keyword evidence="10" id="KW-0496">Mitochondrion</keyword>
<evidence type="ECO:0000259" key="11">
    <source>
        <dbReference type="PROSITE" id="PS50035"/>
    </source>
</evidence>
<keyword evidence="10" id="KW-0547">Nucleotide-binding</keyword>
<organism evidence="12">
    <name type="scientific">Physcomitrium patens</name>
    <name type="common">Spreading-leaved earth moss</name>
    <name type="synonym">Physcomitrella patens</name>
    <dbReference type="NCBI Taxonomy" id="3218"/>
    <lineage>
        <taxon>Eukaryota</taxon>
        <taxon>Viridiplantae</taxon>
        <taxon>Streptophyta</taxon>
        <taxon>Embryophyta</taxon>
        <taxon>Bryophyta</taxon>
        <taxon>Bryophytina</taxon>
        <taxon>Bryopsida</taxon>
        <taxon>Funariidae</taxon>
        <taxon>Funariales</taxon>
        <taxon>Funariaceae</taxon>
        <taxon>Physcomitrium</taxon>
    </lineage>
</organism>
<dbReference type="PANTHER" id="PTHR12586">
    <property type="entry name" value="CDP-DIACYLGLYCEROL--SERINE O-PHOSPHATIDYLTRANSFERASE"/>
    <property type="match status" value="1"/>
</dbReference>
<comment type="catalytic activity">
    <reaction evidence="9 10">
        <text>a CDP-1,2-diacyl-sn-glycerol + sn-glycerol 3-phosphate = a 1,2-diacyl-sn-glycero-3-phospho-(1'-sn-glycero-3'-phosphate) + CMP + H(+)</text>
        <dbReference type="Rhea" id="RHEA:12593"/>
        <dbReference type="ChEBI" id="CHEBI:15378"/>
        <dbReference type="ChEBI" id="CHEBI:57597"/>
        <dbReference type="ChEBI" id="CHEBI:58332"/>
        <dbReference type="ChEBI" id="CHEBI:60110"/>
        <dbReference type="ChEBI" id="CHEBI:60377"/>
        <dbReference type="EC" id="2.7.8.5"/>
    </reaction>
</comment>
<keyword evidence="5" id="KW-0677">Repeat</keyword>